<dbReference type="Pfam" id="PF04149">
    <property type="entry name" value="DUF397"/>
    <property type="match status" value="1"/>
</dbReference>
<comment type="caution">
    <text evidence="3">The sequence shown here is derived from an EMBL/GenBank/DDBJ whole genome shotgun (WGS) entry which is preliminary data.</text>
</comment>
<protein>
    <submittedName>
        <fullName evidence="3">Uncharacterized protein DUF397</fullName>
    </submittedName>
</protein>
<dbReference type="InterPro" id="IPR007278">
    <property type="entry name" value="DUF397"/>
</dbReference>
<feature type="compositionally biased region" description="Basic residues" evidence="1">
    <location>
        <begin position="1"/>
        <end position="11"/>
    </location>
</feature>
<evidence type="ECO:0000259" key="2">
    <source>
        <dbReference type="Pfam" id="PF04149"/>
    </source>
</evidence>
<evidence type="ECO:0000313" key="4">
    <source>
        <dbReference type="Proteomes" id="UP000238176"/>
    </source>
</evidence>
<keyword evidence="4" id="KW-1185">Reference proteome</keyword>
<reference evidence="3 4" key="1">
    <citation type="submission" date="2018-03" db="EMBL/GenBank/DDBJ databases">
        <title>Genomic Encyclopedia of Type Strains, Phase III (KMG-III): the genomes of soil and plant-associated and newly described type strains.</title>
        <authorList>
            <person name="Whitman W."/>
        </authorList>
    </citation>
    <scope>NUCLEOTIDE SEQUENCE [LARGE SCALE GENOMIC DNA]</scope>
    <source>
        <strain evidence="3 4">CGMCC 4.7067</strain>
    </source>
</reference>
<dbReference type="EMBL" id="PVTJ01000009">
    <property type="protein sequence ID" value="PRY56404.1"/>
    <property type="molecule type" value="Genomic_DNA"/>
</dbReference>
<feature type="region of interest" description="Disordered" evidence="1">
    <location>
        <begin position="1"/>
        <end position="32"/>
    </location>
</feature>
<evidence type="ECO:0000256" key="1">
    <source>
        <dbReference type="SAM" id="MobiDB-lite"/>
    </source>
</evidence>
<proteinExistence type="predicted"/>
<dbReference type="RefSeq" id="WP_106365835.1">
    <property type="nucleotide sequence ID" value="NZ_PVTJ01000009.1"/>
</dbReference>
<organism evidence="3 4">
    <name type="scientific">Glycomyces artemisiae</name>
    <dbReference type="NCBI Taxonomy" id="1076443"/>
    <lineage>
        <taxon>Bacteria</taxon>
        <taxon>Bacillati</taxon>
        <taxon>Actinomycetota</taxon>
        <taxon>Actinomycetes</taxon>
        <taxon>Glycomycetales</taxon>
        <taxon>Glycomycetaceae</taxon>
        <taxon>Glycomyces</taxon>
    </lineage>
</organism>
<sequence>MSTSRPWRKSSRSQGNGGNCVEARPGAGGFQVRDSKLGDDSPILGLAVGDFESLLRAAR</sequence>
<dbReference type="Proteomes" id="UP000238176">
    <property type="component" value="Unassembled WGS sequence"/>
</dbReference>
<dbReference type="AlphaFoldDB" id="A0A2T0UEV4"/>
<gene>
    <name evidence="3" type="ORF">B0I28_10953</name>
</gene>
<accession>A0A2T0UEV4</accession>
<name>A0A2T0UEV4_9ACTN</name>
<dbReference type="OrthoDB" id="4564763at2"/>
<evidence type="ECO:0000313" key="3">
    <source>
        <dbReference type="EMBL" id="PRY56404.1"/>
    </source>
</evidence>
<feature type="domain" description="DUF397" evidence="2">
    <location>
        <begin position="7"/>
        <end position="59"/>
    </location>
</feature>